<reference evidence="1 2" key="2">
    <citation type="journal article" date="2022" name="Mol. Ecol. Resour.">
        <title>The genomes of chicory, endive, great burdock and yacon provide insights into Asteraceae paleo-polyploidization history and plant inulin production.</title>
        <authorList>
            <person name="Fan W."/>
            <person name="Wang S."/>
            <person name="Wang H."/>
            <person name="Wang A."/>
            <person name="Jiang F."/>
            <person name="Liu H."/>
            <person name="Zhao H."/>
            <person name="Xu D."/>
            <person name="Zhang Y."/>
        </authorList>
    </citation>
    <scope>NUCLEOTIDE SEQUENCE [LARGE SCALE GENOMIC DNA]</scope>
    <source>
        <strain evidence="2">cv. Niubang</strain>
    </source>
</reference>
<sequence>MASLNPFLGPNSGDRPWVDQISKTLQTQLRIIIDTPPVSIFEIPKTLKAEKLEAYTPQCIGLGPNHHFKSELYQKMEQNKLTAMKRVLRPHQIHDCQQQVVEKVREIVPIICASYDLFLDADDYTLAWLFAIDGLFLLHQLDAYFDHRFAIDEARDLIMLENQIPLIVLKEIHKALWAENAHAQEDDIESKFRFFCESHSPFLFSKEKINFIGVNHLLDYMYHSIVNNKTLSISRKVNFTNPRSGPYENDAKLELLEAVNKFAGLIPGAKPFLQIIEFIKKNLSDCTHENTFVEEIKVPSVSELCNIAGVKFRLSPRNGGIRNINFVQEKEWFCYLPLITLNTDSEVVLRNLVAYEQLMAKNSFVSVYGLELTEYVDFLCGIIDTVKDVRLLRDEKIIEGDLGDDEVVELFNGIGRSHGKMSVESELGKIVTQINMVYESMPRVCVQRLAEKQLRVSAKIITFLISIWSILILIREVYSRVYGSNPPHMMLVHFLQTKLSHFLH</sequence>
<keyword evidence="2" id="KW-1185">Reference proteome</keyword>
<comment type="caution">
    <text evidence="1">The sequence shown here is derived from an EMBL/GenBank/DDBJ whole genome shotgun (WGS) entry which is preliminary data.</text>
</comment>
<evidence type="ECO:0000313" key="1">
    <source>
        <dbReference type="EMBL" id="KAI3714913.1"/>
    </source>
</evidence>
<protein>
    <submittedName>
        <fullName evidence="1">Uncharacterized protein</fullName>
    </submittedName>
</protein>
<proteinExistence type="predicted"/>
<reference evidence="2" key="1">
    <citation type="journal article" date="2022" name="Mol. Ecol. Resour.">
        <title>The genomes of chicory, endive, great burdock and yacon provide insights into Asteraceae palaeo-polyploidization history and plant inulin production.</title>
        <authorList>
            <person name="Fan W."/>
            <person name="Wang S."/>
            <person name="Wang H."/>
            <person name="Wang A."/>
            <person name="Jiang F."/>
            <person name="Liu H."/>
            <person name="Zhao H."/>
            <person name="Xu D."/>
            <person name="Zhang Y."/>
        </authorList>
    </citation>
    <scope>NUCLEOTIDE SEQUENCE [LARGE SCALE GENOMIC DNA]</scope>
    <source>
        <strain evidence="2">cv. Niubang</strain>
    </source>
</reference>
<evidence type="ECO:0000313" key="2">
    <source>
        <dbReference type="Proteomes" id="UP001055879"/>
    </source>
</evidence>
<dbReference type="Proteomes" id="UP001055879">
    <property type="component" value="Linkage Group LG07"/>
</dbReference>
<gene>
    <name evidence="1" type="ORF">L6452_21875</name>
</gene>
<organism evidence="1 2">
    <name type="scientific">Arctium lappa</name>
    <name type="common">Greater burdock</name>
    <name type="synonym">Lappa major</name>
    <dbReference type="NCBI Taxonomy" id="4217"/>
    <lineage>
        <taxon>Eukaryota</taxon>
        <taxon>Viridiplantae</taxon>
        <taxon>Streptophyta</taxon>
        <taxon>Embryophyta</taxon>
        <taxon>Tracheophyta</taxon>
        <taxon>Spermatophyta</taxon>
        <taxon>Magnoliopsida</taxon>
        <taxon>eudicotyledons</taxon>
        <taxon>Gunneridae</taxon>
        <taxon>Pentapetalae</taxon>
        <taxon>asterids</taxon>
        <taxon>campanulids</taxon>
        <taxon>Asterales</taxon>
        <taxon>Asteraceae</taxon>
        <taxon>Carduoideae</taxon>
        <taxon>Cardueae</taxon>
        <taxon>Arctiinae</taxon>
        <taxon>Arctium</taxon>
    </lineage>
</organism>
<name>A0ACB9AYL3_ARCLA</name>
<dbReference type="EMBL" id="CM042053">
    <property type="protein sequence ID" value="KAI3714913.1"/>
    <property type="molecule type" value="Genomic_DNA"/>
</dbReference>
<accession>A0ACB9AYL3</accession>